<evidence type="ECO:0000313" key="7">
    <source>
        <dbReference type="Proteomes" id="UP001201217"/>
    </source>
</evidence>
<keyword evidence="7" id="KW-1185">Reference proteome</keyword>
<gene>
    <name evidence="6" type="ORF">L1I42_12425</name>
</gene>
<comment type="similarity">
    <text evidence="1">Belongs to the LysR transcriptional regulatory family.</text>
</comment>
<dbReference type="InterPro" id="IPR036388">
    <property type="entry name" value="WH-like_DNA-bd_sf"/>
</dbReference>
<dbReference type="Proteomes" id="UP001201217">
    <property type="component" value="Unassembled WGS sequence"/>
</dbReference>
<dbReference type="EMBL" id="JAKGTI010000002">
    <property type="protein sequence ID" value="MCF4099299.1"/>
    <property type="molecule type" value="Genomic_DNA"/>
</dbReference>
<reference evidence="6 7" key="1">
    <citation type="submission" date="2022-01" db="EMBL/GenBank/DDBJ databases">
        <title>Maritalea mediterranea sp. nov., isolated from marine plastic residues from the Malva-rosa beach (Valencia, Spain).</title>
        <authorList>
            <person name="Vidal-Verdu A."/>
            <person name="Molina-Menor E."/>
            <person name="Pascual J."/>
            <person name="Pereto J."/>
            <person name="Porcar M."/>
        </authorList>
    </citation>
    <scope>NUCLEOTIDE SEQUENCE [LARGE SCALE GENOMIC DNA]</scope>
    <source>
        <strain evidence="6 7">P4.10X</strain>
    </source>
</reference>
<dbReference type="PROSITE" id="PS50931">
    <property type="entry name" value="HTH_LYSR"/>
    <property type="match status" value="1"/>
</dbReference>
<evidence type="ECO:0000259" key="5">
    <source>
        <dbReference type="PROSITE" id="PS50931"/>
    </source>
</evidence>
<dbReference type="InterPro" id="IPR005119">
    <property type="entry name" value="LysR_subst-bd"/>
</dbReference>
<organism evidence="6 7">
    <name type="scientific">Maritalea mediterranea</name>
    <dbReference type="NCBI Taxonomy" id="2909667"/>
    <lineage>
        <taxon>Bacteria</taxon>
        <taxon>Pseudomonadati</taxon>
        <taxon>Pseudomonadota</taxon>
        <taxon>Alphaproteobacteria</taxon>
        <taxon>Hyphomicrobiales</taxon>
        <taxon>Devosiaceae</taxon>
        <taxon>Maritalea</taxon>
    </lineage>
</organism>
<dbReference type="PANTHER" id="PTHR30427">
    <property type="entry name" value="TRANSCRIPTIONAL ACTIVATOR PROTEIN LYSR"/>
    <property type="match status" value="1"/>
</dbReference>
<evidence type="ECO:0000256" key="3">
    <source>
        <dbReference type="ARBA" id="ARBA00023125"/>
    </source>
</evidence>
<protein>
    <submittedName>
        <fullName evidence="6">LysR substrate-binding domain-containing protein</fullName>
    </submittedName>
</protein>
<accession>A0ABS9EBM1</accession>
<proteinExistence type="inferred from homology"/>
<dbReference type="SUPFAM" id="SSF53850">
    <property type="entry name" value="Periplasmic binding protein-like II"/>
    <property type="match status" value="1"/>
</dbReference>
<dbReference type="PANTHER" id="PTHR30427:SF1">
    <property type="entry name" value="TRANSCRIPTIONAL ACTIVATOR PROTEIN LYSR"/>
    <property type="match status" value="1"/>
</dbReference>
<dbReference type="PRINTS" id="PR00039">
    <property type="entry name" value="HTHLYSR"/>
</dbReference>
<comment type="caution">
    <text evidence="6">The sequence shown here is derived from an EMBL/GenBank/DDBJ whole genome shotgun (WGS) entry which is preliminary data.</text>
</comment>
<dbReference type="SUPFAM" id="SSF46785">
    <property type="entry name" value="Winged helix' DNA-binding domain"/>
    <property type="match status" value="1"/>
</dbReference>
<dbReference type="RefSeq" id="WP_236114911.1">
    <property type="nucleotide sequence ID" value="NZ_JAKGTI010000002.1"/>
</dbReference>
<dbReference type="Gene3D" id="3.40.190.290">
    <property type="match status" value="1"/>
</dbReference>
<keyword evidence="2" id="KW-0805">Transcription regulation</keyword>
<dbReference type="InterPro" id="IPR036390">
    <property type="entry name" value="WH_DNA-bd_sf"/>
</dbReference>
<dbReference type="InterPro" id="IPR000847">
    <property type="entry name" value="LysR_HTH_N"/>
</dbReference>
<evidence type="ECO:0000313" key="6">
    <source>
        <dbReference type="EMBL" id="MCF4099299.1"/>
    </source>
</evidence>
<feature type="domain" description="HTH lysR-type" evidence="5">
    <location>
        <begin position="3"/>
        <end position="60"/>
    </location>
</feature>
<keyword evidence="3" id="KW-0238">DNA-binding</keyword>
<keyword evidence="4" id="KW-0804">Transcription</keyword>
<name>A0ABS9EBM1_9HYPH</name>
<dbReference type="Pfam" id="PF03466">
    <property type="entry name" value="LysR_substrate"/>
    <property type="match status" value="1"/>
</dbReference>
<evidence type="ECO:0000256" key="4">
    <source>
        <dbReference type="ARBA" id="ARBA00023163"/>
    </source>
</evidence>
<dbReference type="Pfam" id="PF00126">
    <property type="entry name" value="HTH_1"/>
    <property type="match status" value="1"/>
</dbReference>
<sequence>MKFSLRQLEAFQATANSGSVTQAAKRLGVSQPAVSRLLADFANTVGFELFERESGTLTPTSEARYMLTEVSRVFESLNHLEDLRRDLKERTAGHLRIACLPGFATSHLPKVLTEFLDQRPGVTVTLEPDRPERILEWIIGQQYDCGITDGFSGHPATETIDIPIKTACILPEDHPLAAKDVIAVQDLRDEKIIHSRRDSPFHAALMHCFDQKGVPLNSWIEVRQFTAACTLVSQGYGASIVSALDAAQFEGRGLVSRPFEPDLSHELSILRPITGAQPLLVLDFIETFVESLQPFVHESQKAIA</sequence>
<evidence type="ECO:0000256" key="2">
    <source>
        <dbReference type="ARBA" id="ARBA00023015"/>
    </source>
</evidence>
<dbReference type="Gene3D" id="1.10.10.10">
    <property type="entry name" value="Winged helix-like DNA-binding domain superfamily/Winged helix DNA-binding domain"/>
    <property type="match status" value="1"/>
</dbReference>
<evidence type="ECO:0000256" key="1">
    <source>
        <dbReference type="ARBA" id="ARBA00009437"/>
    </source>
</evidence>